<reference evidence="3 5" key="1">
    <citation type="submission" date="2012-11" db="EMBL/GenBank/DDBJ databases">
        <title>Whole genome sequence of Acetobacter indonesiensis 5H-1.</title>
        <authorList>
            <person name="Azuma Y."/>
            <person name="Higashiura N."/>
            <person name="Hirakawa H."/>
            <person name="Matsushita K."/>
        </authorList>
    </citation>
    <scope>NUCLEOTIDE SEQUENCE [LARGE SCALE GENOMIC DNA]</scope>
    <source>
        <strain evidence="3 5">5H-1</strain>
    </source>
</reference>
<gene>
    <name evidence="3" type="ORF">Abin_022_045</name>
    <name evidence="4" type="ORF">AIN02nite_21610</name>
</gene>
<feature type="compositionally biased region" description="Polar residues" evidence="1">
    <location>
        <begin position="145"/>
        <end position="162"/>
    </location>
</feature>
<comment type="caution">
    <text evidence="4">The sequence shown here is derived from an EMBL/GenBank/DDBJ whole genome shotgun (WGS) entry which is preliminary data.</text>
</comment>
<dbReference type="Proteomes" id="UP000032673">
    <property type="component" value="Unassembled WGS sequence"/>
</dbReference>
<dbReference type="Proteomes" id="UP000321104">
    <property type="component" value="Unassembled WGS sequence"/>
</dbReference>
<dbReference type="EMBL" id="BJXQ01000013">
    <property type="protein sequence ID" value="GEN04136.1"/>
    <property type="molecule type" value="Genomic_DNA"/>
</dbReference>
<evidence type="ECO:0000313" key="4">
    <source>
        <dbReference type="EMBL" id="GEN04136.1"/>
    </source>
</evidence>
<feature type="region of interest" description="Disordered" evidence="1">
    <location>
        <begin position="139"/>
        <end position="162"/>
    </location>
</feature>
<proteinExistence type="predicted"/>
<dbReference type="Pfam" id="PF23961">
    <property type="entry name" value="Phage_tail_terminator_9"/>
    <property type="match status" value="1"/>
</dbReference>
<sequence length="232" mass="24604">MVQTSGYTATAITQTPQTANITTAIRAFLLAIVPPDTPVQLAQQNRTVAPSGPFVLVTLLNRQPLATVAQTDTATTSRFCLPEDVTVQVSLFGPGAGNNAQRLATLFRTPWACQFFETLTSAQDSPQAETGLTVADWLANPPSPSNATAHASTATETGSQNAPVITPARIAPLYTSAPRQAPFISGERQFEEHWLLDLHCQVNTLLTLPTIMAPAASVALVQAETVTDKPTP</sequence>
<evidence type="ECO:0000256" key="1">
    <source>
        <dbReference type="SAM" id="MobiDB-lite"/>
    </source>
</evidence>
<accession>A0A6N3T4H3</accession>
<evidence type="ECO:0000313" key="6">
    <source>
        <dbReference type="Proteomes" id="UP000321104"/>
    </source>
</evidence>
<organism evidence="4 6">
    <name type="scientific">Acetobacter indonesiensis</name>
    <dbReference type="NCBI Taxonomy" id="104101"/>
    <lineage>
        <taxon>Bacteria</taxon>
        <taxon>Pseudomonadati</taxon>
        <taxon>Pseudomonadota</taxon>
        <taxon>Alphaproteobacteria</taxon>
        <taxon>Acetobacterales</taxon>
        <taxon>Acetobacteraceae</taxon>
        <taxon>Acetobacter</taxon>
    </lineage>
</organism>
<name>A0A6N3T4H3_9PROT</name>
<evidence type="ECO:0000259" key="2">
    <source>
        <dbReference type="Pfam" id="PF23961"/>
    </source>
</evidence>
<evidence type="ECO:0000313" key="5">
    <source>
        <dbReference type="Proteomes" id="UP000032673"/>
    </source>
</evidence>
<dbReference type="NCBIfam" id="NF047498">
    <property type="entry name" value="LIC_12616_fam"/>
    <property type="match status" value="1"/>
</dbReference>
<reference evidence="4 6" key="2">
    <citation type="submission" date="2019-07" db="EMBL/GenBank/DDBJ databases">
        <title>Whole genome shotgun sequence of Acetobacter indonesiensis NBRC 16471.</title>
        <authorList>
            <person name="Hosoyama A."/>
            <person name="Uohara A."/>
            <person name="Ohji S."/>
            <person name="Ichikawa N."/>
        </authorList>
    </citation>
    <scope>NUCLEOTIDE SEQUENCE [LARGE SCALE GENOMIC DNA]</scope>
    <source>
        <strain evidence="4 6">NBRC 16471</strain>
    </source>
</reference>
<feature type="domain" description="Phage neck terminator protein gp12-like" evidence="2">
    <location>
        <begin position="20"/>
        <end position="118"/>
    </location>
</feature>
<dbReference type="RefSeq" id="WP_048845697.1">
    <property type="nucleotide sequence ID" value="NZ_BAMW01000022.1"/>
</dbReference>
<keyword evidence="5" id="KW-1185">Reference proteome</keyword>
<protein>
    <recommendedName>
        <fullName evidence="2">Phage neck terminator protein gp12-like domain-containing protein</fullName>
    </recommendedName>
</protein>
<evidence type="ECO:0000313" key="3">
    <source>
        <dbReference type="EMBL" id="GAN63187.1"/>
    </source>
</evidence>
<dbReference type="EMBL" id="BAMW01000022">
    <property type="protein sequence ID" value="GAN63187.1"/>
    <property type="molecule type" value="Genomic_DNA"/>
</dbReference>
<dbReference type="AlphaFoldDB" id="A0A6N3T4H3"/>
<dbReference type="InterPro" id="IPR057087">
    <property type="entry name" value="Gp12-like"/>
</dbReference>